<dbReference type="AlphaFoldDB" id="A0A559KCT7"/>
<reference evidence="1 2" key="1">
    <citation type="submission" date="2019-07" db="EMBL/GenBank/DDBJ databases">
        <authorList>
            <person name="Kim J."/>
        </authorList>
    </citation>
    <scope>NUCLEOTIDE SEQUENCE [LARGE SCALE GENOMIC DNA]</scope>
    <source>
        <strain evidence="1 2">JC52</strain>
    </source>
</reference>
<dbReference type="RefSeq" id="WP_144846512.1">
    <property type="nucleotide sequence ID" value="NZ_VNJI01000011.1"/>
</dbReference>
<dbReference type="Proteomes" id="UP000317036">
    <property type="component" value="Unassembled WGS sequence"/>
</dbReference>
<evidence type="ECO:0000313" key="1">
    <source>
        <dbReference type="EMBL" id="TVY09923.1"/>
    </source>
</evidence>
<proteinExistence type="predicted"/>
<comment type="caution">
    <text evidence="1">The sequence shown here is derived from an EMBL/GenBank/DDBJ whole genome shotgun (WGS) entry which is preliminary data.</text>
</comment>
<name>A0A559KCT7_9BACL</name>
<protein>
    <submittedName>
        <fullName evidence="1">Uncharacterized protein</fullName>
    </submittedName>
</protein>
<accession>A0A559KCT7</accession>
<organism evidence="1 2">
    <name type="scientific">Paenibacillus cremeus</name>
    <dbReference type="NCBI Taxonomy" id="2163881"/>
    <lineage>
        <taxon>Bacteria</taxon>
        <taxon>Bacillati</taxon>
        <taxon>Bacillota</taxon>
        <taxon>Bacilli</taxon>
        <taxon>Bacillales</taxon>
        <taxon>Paenibacillaceae</taxon>
        <taxon>Paenibacillus</taxon>
    </lineage>
</organism>
<keyword evidence="2" id="KW-1185">Reference proteome</keyword>
<evidence type="ECO:0000313" key="2">
    <source>
        <dbReference type="Proteomes" id="UP000317036"/>
    </source>
</evidence>
<sequence length="93" mass="11224">MKKAFQEYHKNVPCWSVVELDDEIKTVKFFNYDIIDGHLLMFGEWITDFNWLGVETIKQFEKGRAKQLKYEVLHNGFDLYHLPEYEPKQHIMA</sequence>
<gene>
    <name evidence="1" type="ORF">FPZ49_11165</name>
</gene>
<dbReference type="EMBL" id="VNJI01000011">
    <property type="protein sequence ID" value="TVY09923.1"/>
    <property type="molecule type" value="Genomic_DNA"/>
</dbReference>